<dbReference type="Gene3D" id="3.50.30.10">
    <property type="entry name" value="Phosphohistidine domain"/>
    <property type="match status" value="1"/>
</dbReference>
<dbReference type="InterPro" id="IPR013815">
    <property type="entry name" value="ATP_grasp_subdomain_1"/>
</dbReference>
<dbReference type="GO" id="GO:0005524">
    <property type="term" value="F:ATP binding"/>
    <property type="evidence" value="ECO:0007669"/>
    <property type="project" value="InterPro"/>
</dbReference>
<dbReference type="PANTHER" id="PTHR43615">
    <property type="entry name" value="PHOSPHOENOLPYRUVATE SYNTHASE-RELATED"/>
    <property type="match status" value="1"/>
</dbReference>
<keyword evidence="3" id="KW-0808">Transferase</keyword>
<dbReference type="InterPro" id="IPR051549">
    <property type="entry name" value="PEP_Utilizing_Enz"/>
</dbReference>
<evidence type="ECO:0000259" key="2">
    <source>
        <dbReference type="Pfam" id="PF01326"/>
    </source>
</evidence>
<dbReference type="OrthoDB" id="9765468at2"/>
<evidence type="ECO:0000313" key="3">
    <source>
        <dbReference type="EMBL" id="SHK17816.1"/>
    </source>
</evidence>
<dbReference type="Gene3D" id="3.30.470.20">
    <property type="entry name" value="ATP-grasp fold, B domain"/>
    <property type="match status" value="1"/>
</dbReference>
<dbReference type="SUPFAM" id="SSF56059">
    <property type="entry name" value="Glutathione synthetase ATP-binding domain-like"/>
    <property type="match status" value="1"/>
</dbReference>
<keyword evidence="3" id="KW-0670">Pyruvate</keyword>
<keyword evidence="4" id="KW-1185">Reference proteome</keyword>
<dbReference type="InterPro" id="IPR036637">
    <property type="entry name" value="Phosphohistidine_dom_sf"/>
</dbReference>
<feature type="domain" description="Pyruvate phosphate dikinase AMP/ATP-binding" evidence="2">
    <location>
        <begin position="17"/>
        <end position="315"/>
    </location>
</feature>
<evidence type="ECO:0000259" key="1">
    <source>
        <dbReference type="Pfam" id="PF00391"/>
    </source>
</evidence>
<dbReference type="Gene3D" id="3.30.1490.20">
    <property type="entry name" value="ATP-grasp fold, A domain"/>
    <property type="match status" value="1"/>
</dbReference>
<keyword evidence="3" id="KW-0418">Kinase</keyword>
<dbReference type="EMBL" id="FRAR01000008">
    <property type="protein sequence ID" value="SHK17816.1"/>
    <property type="molecule type" value="Genomic_DNA"/>
</dbReference>
<name>A0A1M6QCC2_9FIRM</name>
<dbReference type="InterPro" id="IPR008279">
    <property type="entry name" value="PEP-util_enz_mobile_dom"/>
</dbReference>
<dbReference type="RefSeq" id="WP_072911334.1">
    <property type="nucleotide sequence ID" value="NZ_FRAR01000008.1"/>
</dbReference>
<dbReference type="Pfam" id="PF01326">
    <property type="entry name" value="PPDK_N"/>
    <property type="match status" value="1"/>
</dbReference>
<gene>
    <name evidence="3" type="ORF">SAMN02745123_00959</name>
</gene>
<feature type="domain" description="PEP-utilising enzyme mobile" evidence="1">
    <location>
        <begin position="793"/>
        <end position="864"/>
    </location>
</feature>
<evidence type="ECO:0000313" key="4">
    <source>
        <dbReference type="Proteomes" id="UP000183997"/>
    </source>
</evidence>
<dbReference type="Pfam" id="PF00391">
    <property type="entry name" value="PEP-utilizers"/>
    <property type="match status" value="1"/>
</dbReference>
<organism evidence="3 4">
    <name type="scientific">Desulforamulus aeronauticus DSM 10349</name>
    <dbReference type="NCBI Taxonomy" id="1121421"/>
    <lineage>
        <taxon>Bacteria</taxon>
        <taxon>Bacillati</taxon>
        <taxon>Bacillota</taxon>
        <taxon>Clostridia</taxon>
        <taxon>Eubacteriales</taxon>
        <taxon>Peptococcaceae</taxon>
        <taxon>Desulforamulus</taxon>
    </lineage>
</organism>
<protein>
    <submittedName>
        <fullName evidence="3">Pyruvate, water dikinase</fullName>
    </submittedName>
</protein>
<proteinExistence type="predicted"/>
<dbReference type="SUPFAM" id="SSF52009">
    <property type="entry name" value="Phosphohistidine domain"/>
    <property type="match status" value="1"/>
</dbReference>
<dbReference type="PANTHER" id="PTHR43615:SF1">
    <property type="entry name" value="PPDK_N DOMAIN-CONTAINING PROTEIN"/>
    <property type="match status" value="1"/>
</dbReference>
<accession>A0A1M6QCC2</accession>
<dbReference type="InterPro" id="IPR002192">
    <property type="entry name" value="PPDK_AMP/ATP-bd"/>
</dbReference>
<dbReference type="GO" id="GO:0016301">
    <property type="term" value="F:kinase activity"/>
    <property type="evidence" value="ECO:0007669"/>
    <property type="project" value="UniProtKB-KW"/>
</dbReference>
<dbReference type="STRING" id="1121421.SAMN02745123_00959"/>
<dbReference type="Proteomes" id="UP000183997">
    <property type="component" value="Unassembled WGS sequence"/>
</dbReference>
<sequence>MSEFIKSFNEVNAKDVAIVGGKGANLGDMARAGFPVPMGFCITVEAYRKFMEKIDIGEIPVTRDKVALKSREIVGKIHSEKIPEELSTAILNAFNSFGFDKLVAVRSSATAEDLPESSFAGQQASYLNVNEEGLLESIKKCWASLWTERAIHYRINNEFDHNKVFLAIVVQQMVSAEAAGVAFSVNPLTLDSKQLVIESAWGLGEEIVSGQINPDRFIVDKTNRKILHQEIAEKENIMISSKASLATSLRPPDTMKNASSLSDEQIMELTKNVCDIEEHFGYPQDIEWALSDNRFYILQSRPITTLNRQLPLEKAEDLHYFNFDPALEWTNMQWVRERYHQPMSVLGWSILEPCQSEGLRYLCEIFLGRKLPADYKFYAWIHGYLYQNFTIMKEFYPSLAMDAILTTDEEKRFRPRHNKIQDIIRALNMFFKVKKLNAMLDKAFNKSLPGYLQEIRRLEASKLKQFNNIELYQYILTCRELGRSYFQHQLVSGLVADNYYTILSKIMVKWMNDDLSLSAKLVSGLPNNLTVETNDDVWRLSQTLRNSPQLLTLFITNSTKSFLNQADHFENGRHFISELNTLLKKHGHLNTNMDIAKDFWWENPDIVFSLVRGFLSTNDNIDPLTRGTEKRNEREITGKYVHSKLSFIKRYIFNKVLQPTQTYMLLRDNRHYYITMPFSLIKKATNELAHRLQEEGKLKNERDIYYLSIDEVGRIVNGELDIKNADQLIALRKSLKKIDIDALPALFKGWPQIKNDSNKYNHDVAILKGIGGSPGIASGSVKVIRSLADFAQFKAGDVLIANNTDPAWTPLFAIASAVVTNYGGLLSHGAIVAREYGIPAVLGVANVTESLTDGQVVEVNGNNGTVSLL</sequence>
<reference evidence="4" key="1">
    <citation type="submission" date="2016-11" db="EMBL/GenBank/DDBJ databases">
        <authorList>
            <person name="Varghese N."/>
            <person name="Submissions S."/>
        </authorList>
    </citation>
    <scope>NUCLEOTIDE SEQUENCE [LARGE SCALE GENOMIC DNA]</scope>
    <source>
        <strain evidence="4">DSM 10349</strain>
    </source>
</reference>
<dbReference type="AlphaFoldDB" id="A0A1M6QCC2"/>